<gene>
    <name evidence="4" type="ORF">BCF46_1236</name>
</gene>
<sequence length="163" mass="17516">MTLVRPARPDDAAGILAILNPLISETTITFSAEQLSVSNLHEALSENQRQSAPYLVADSSGAIDGYAKYGPFRAGDGYARTAEITVHVAPAARGRKLGRRLVNALNDHASNAGIHSLIAGISAENVPAMEFHRKLGFEQVGLVPQAGYKFGRFIDLVLMQKFV</sequence>
<dbReference type="Gene3D" id="3.40.630.30">
    <property type="match status" value="1"/>
</dbReference>
<evidence type="ECO:0000256" key="2">
    <source>
        <dbReference type="ARBA" id="ARBA00023315"/>
    </source>
</evidence>
<protein>
    <submittedName>
        <fullName evidence="4">Phosphinothricin acetyltransferase</fullName>
    </submittedName>
</protein>
<dbReference type="Pfam" id="PF13420">
    <property type="entry name" value="Acetyltransf_4"/>
    <property type="match status" value="1"/>
</dbReference>
<feature type="domain" description="N-acetyltransferase" evidence="3">
    <location>
        <begin position="2"/>
        <end position="163"/>
    </location>
</feature>
<evidence type="ECO:0000256" key="1">
    <source>
        <dbReference type="ARBA" id="ARBA00022679"/>
    </source>
</evidence>
<evidence type="ECO:0000259" key="3">
    <source>
        <dbReference type="PROSITE" id="PS51186"/>
    </source>
</evidence>
<dbReference type="InterPro" id="IPR016181">
    <property type="entry name" value="Acyl_CoA_acyltransferase"/>
</dbReference>
<dbReference type="SUPFAM" id="SSF55729">
    <property type="entry name" value="Acyl-CoA N-acyltransferases (Nat)"/>
    <property type="match status" value="1"/>
</dbReference>
<keyword evidence="5" id="KW-1185">Reference proteome</keyword>
<organism evidence="4 5">
    <name type="scientific">Litoreibacter meonggei</name>
    <dbReference type="NCBI Taxonomy" id="1049199"/>
    <lineage>
        <taxon>Bacteria</taxon>
        <taxon>Pseudomonadati</taxon>
        <taxon>Pseudomonadota</taxon>
        <taxon>Alphaproteobacteria</taxon>
        <taxon>Rhodobacterales</taxon>
        <taxon>Roseobacteraceae</taxon>
        <taxon>Litoreibacter</taxon>
    </lineage>
</organism>
<reference evidence="4 5" key="1">
    <citation type="submission" date="2018-10" db="EMBL/GenBank/DDBJ databases">
        <title>Genomic Encyclopedia of Archaeal and Bacterial Type Strains, Phase II (KMG-II): from individual species to whole genera.</title>
        <authorList>
            <person name="Goeker M."/>
        </authorList>
    </citation>
    <scope>NUCLEOTIDE SEQUENCE [LARGE SCALE GENOMIC DNA]</scope>
    <source>
        <strain evidence="4 5">DSM 29466</strain>
    </source>
</reference>
<comment type="caution">
    <text evidence="4">The sequence shown here is derived from an EMBL/GenBank/DDBJ whole genome shotgun (WGS) entry which is preliminary data.</text>
</comment>
<keyword evidence="2" id="KW-0012">Acyltransferase</keyword>
<dbReference type="EMBL" id="RCCE01000002">
    <property type="protein sequence ID" value="RLJ59094.1"/>
    <property type="molecule type" value="Genomic_DNA"/>
</dbReference>
<dbReference type="GO" id="GO:0016747">
    <property type="term" value="F:acyltransferase activity, transferring groups other than amino-acyl groups"/>
    <property type="evidence" value="ECO:0007669"/>
    <property type="project" value="InterPro"/>
</dbReference>
<keyword evidence="1 4" id="KW-0808">Transferase</keyword>
<dbReference type="InterPro" id="IPR000182">
    <property type="entry name" value="GNAT_dom"/>
</dbReference>
<dbReference type="CDD" id="cd04301">
    <property type="entry name" value="NAT_SF"/>
    <property type="match status" value="1"/>
</dbReference>
<evidence type="ECO:0000313" key="4">
    <source>
        <dbReference type="EMBL" id="RLJ59094.1"/>
    </source>
</evidence>
<evidence type="ECO:0000313" key="5">
    <source>
        <dbReference type="Proteomes" id="UP000269157"/>
    </source>
</evidence>
<dbReference type="PANTHER" id="PTHR43072:SF23">
    <property type="entry name" value="UPF0039 PROTEIN C11D3.02C"/>
    <property type="match status" value="1"/>
</dbReference>
<accession>A0A497X401</accession>
<dbReference type="OrthoDB" id="5459937at2"/>
<proteinExistence type="predicted"/>
<dbReference type="PANTHER" id="PTHR43072">
    <property type="entry name" value="N-ACETYLTRANSFERASE"/>
    <property type="match status" value="1"/>
</dbReference>
<dbReference type="RefSeq" id="WP_121022786.1">
    <property type="nucleotide sequence ID" value="NZ_RCCE01000002.1"/>
</dbReference>
<dbReference type="PROSITE" id="PS51186">
    <property type="entry name" value="GNAT"/>
    <property type="match status" value="1"/>
</dbReference>
<dbReference type="Proteomes" id="UP000269157">
    <property type="component" value="Unassembled WGS sequence"/>
</dbReference>
<dbReference type="AlphaFoldDB" id="A0A497X401"/>
<name>A0A497X401_9RHOB</name>